<dbReference type="Proteomes" id="UP000677228">
    <property type="component" value="Unassembled WGS sequence"/>
</dbReference>
<comment type="caution">
    <text evidence="3">The sequence shown here is derived from an EMBL/GenBank/DDBJ whole genome shotgun (WGS) entry which is preliminary data.</text>
</comment>
<dbReference type="Proteomes" id="UP000681722">
    <property type="component" value="Unassembled WGS sequence"/>
</dbReference>
<protein>
    <submittedName>
        <fullName evidence="3">Uncharacterized protein</fullName>
    </submittedName>
</protein>
<dbReference type="Proteomes" id="UP000663829">
    <property type="component" value="Unassembled WGS sequence"/>
</dbReference>
<name>A0A815X4S7_9BILA</name>
<dbReference type="EMBL" id="CAJNOQ010027429">
    <property type="protein sequence ID" value="CAF1553423.1"/>
    <property type="molecule type" value="Genomic_DNA"/>
</dbReference>
<evidence type="ECO:0000313" key="5">
    <source>
        <dbReference type="EMBL" id="CAF4414566.1"/>
    </source>
</evidence>
<proteinExistence type="predicted"/>
<dbReference type="AlphaFoldDB" id="A0A815X4S7"/>
<sequence>MLHIIRLFCLILNLISVLKCDDNVAQIAEDILIKFKKEMKKLPADENYMIKHMCDTLKSNDGSDTINLYTLPKMLKYLGFQSDGVKKDTWASSYQRKYGQTSCFAAMQSAATKSRTDEYEGTSTVNNIFNKCCRKNEDL</sequence>
<feature type="chain" id="PRO_5035608235" evidence="1">
    <location>
        <begin position="21"/>
        <end position="139"/>
    </location>
</feature>
<dbReference type="EMBL" id="CAJNOK010005815">
    <property type="protein sequence ID" value="CAF0985076.1"/>
    <property type="molecule type" value="Genomic_DNA"/>
</dbReference>
<accession>A0A815X4S7</accession>
<reference evidence="3" key="1">
    <citation type="submission" date="2021-02" db="EMBL/GenBank/DDBJ databases">
        <authorList>
            <person name="Nowell W R."/>
        </authorList>
    </citation>
    <scope>NUCLEOTIDE SEQUENCE</scope>
</reference>
<evidence type="ECO:0000313" key="2">
    <source>
        <dbReference type="EMBL" id="CAF0985076.1"/>
    </source>
</evidence>
<gene>
    <name evidence="3" type="ORF">GPM918_LOCUS39341</name>
    <name evidence="2" type="ORF">OVA965_LOCUS13785</name>
    <name evidence="5" type="ORF">SRO942_LOCUS40208</name>
    <name evidence="4" type="ORF">TMI583_LOCUS13788</name>
</gene>
<dbReference type="EMBL" id="CAJOBA010005822">
    <property type="protein sequence ID" value="CAF3755428.1"/>
    <property type="molecule type" value="Genomic_DNA"/>
</dbReference>
<evidence type="ECO:0000313" key="3">
    <source>
        <dbReference type="EMBL" id="CAF1553423.1"/>
    </source>
</evidence>
<keyword evidence="6" id="KW-1185">Reference proteome</keyword>
<dbReference type="EMBL" id="CAJOBC010093121">
    <property type="protein sequence ID" value="CAF4414566.1"/>
    <property type="molecule type" value="Genomic_DNA"/>
</dbReference>
<organism evidence="3 6">
    <name type="scientific">Didymodactylos carnosus</name>
    <dbReference type="NCBI Taxonomy" id="1234261"/>
    <lineage>
        <taxon>Eukaryota</taxon>
        <taxon>Metazoa</taxon>
        <taxon>Spiralia</taxon>
        <taxon>Gnathifera</taxon>
        <taxon>Rotifera</taxon>
        <taxon>Eurotatoria</taxon>
        <taxon>Bdelloidea</taxon>
        <taxon>Philodinida</taxon>
        <taxon>Philodinidae</taxon>
        <taxon>Didymodactylos</taxon>
    </lineage>
</organism>
<keyword evidence="1" id="KW-0732">Signal</keyword>
<feature type="signal peptide" evidence="1">
    <location>
        <begin position="1"/>
        <end position="20"/>
    </location>
</feature>
<evidence type="ECO:0000313" key="4">
    <source>
        <dbReference type="EMBL" id="CAF3755428.1"/>
    </source>
</evidence>
<evidence type="ECO:0000256" key="1">
    <source>
        <dbReference type="SAM" id="SignalP"/>
    </source>
</evidence>
<evidence type="ECO:0000313" key="6">
    <source>
        <dbReference type="Proteomes" id="UP000663829"/>
    </source>
</evidence>
<dbReference type="Proteomes" id="UP000682733">
    <property type="component" value="Unassembled WGS sequence"/>
</dbReference>